<evidence type="ECO:0000313" key="2">
    <source>
        <dbReference type="EMBL" id="SMG35911.1"/>
    </source>
</evidence>
<keyword evidence="3" id="KW-1185">Reference proteome</keyword>
<dbReference type="AlphaFoldDB" id="A0A1X7K6D6"/>
<proteinExistence type="predicted"/>
<dbReference type="GO" id="GO:0015628">
    <property type="term" value="P:protein secretion by the type II secretion system"/>
    <property type="evidence" value="ECO:0007669"/>
    <property type="project" value="TreeGrafter"/>
</dbReference>
<dbReference type="PANTHER" id="PTHR21180:SF32">
    <property type="entry name" value="ENDONUCLEASE_EXONUCLEASE_PHOSPHATASE FAMILY DOMAIN-CONTAINING PROTEIN 1"/>
    <property type="match status" value="1"/>
</dbReference>
<dbReference type="Pfam" id="PF12836">
    <property type="entry name" value="HHH_3"/>
    <property type="match status" value="2"/>
</dbReference>
<dbReference type="RefSeq" id="WP_085499272.1">
    <property type="nucleotide sequence ID" value="NZ_FXAO01000005.1"/>
</dbReference>
<dbReference type="InterPro" id="IPR010994">
    <property type="entry name" value="RuvA_2-like"/>
</dbReference>
<accession>A0A1X7K6D6</accession>
<sequence>MNRKSFKSHFKFNKQERSGIFFLLFLIVIFQIVYFVVKSYPATEKVNSFLEDGEYQVKIDELRSRNQEKDSIAVYPFNPNFITDYKGYVLGMSTEEIDRLHVFRAKNQFVNSGEQFQKVTLISDSLLERLQPYFKFPEWTQKGSKEAFVSDVSHSSMGSESVSGYNSIKPGKVKDLNTATAEELKSVNGIGEKLSQRIVKFRDRLGGFLVEEQLGHVYGLEPEVVAKVLKDYRILNSPPISKININQATPRDISKLVYIKYEVAARIVAFREANGGIATFDDLMEIEDFPSDRLDIIKLYLQL</sequence>
<dbReference type="STRING" id="188872.SAMN03080602_02448"/>
<protein>
    <submittedName>
        <fullName evidence="2">Competence protein ComEA helix-hairpin-helix repeat region</fullName>
    </submittedName>
</protein>
<keyword evidence="1" id="KW-0812">Transmembrane</keyword>
<keyword evidence="1" id="KW-0472">Membrane</keyword>
<gene>
    <name evidence="2" type="ORF">SAMN03080602_02448</name>
</gene>
<dbReference type="OrthoDB" id="981124at2"/>
<dbReference type="Proteomes" id="UP000193420">
    <property type="component" value="Unassembled WGS sequence"/>
</dbReference>
<feature type="transmembrane region" description="Helical" evidence="1">
    <location>
        <begin position="20"/>
        <end position="37"/>
    </location>
</feature>
<dbReference type="InterPro" id="IPR051675">
    <property type="entry name" value="Endo/Exo/Phosphatase_dom_1"/>
</dbReference>
<reference evidence="3" key="1">
    <citation type="submission" date="2017-04" db="EMBL/GenBank/DDBJ databases">
        <authorList>
            <person name="Varghese N."/>
            <person name="Submissions S."/>
        </authorList>
    </citation>
    <scope>NUCLEOTIDE SEQUENCE [LARGE SCALE GENOMIC DNA]</scope>
    <source>
        <strain evidence="3">DSM 19835</strain>
    </source>
</reference>
<evidence type="ECO:0000313" key="3">
    <source>
        <dbReference type="Proteomes" id="UP000193420"/>
    </source>
</evidence>
<dbReference type="PANTHER" id="PTHR21180">
    <property type="entry name" value="ENDONUCLEASE/EXONUCLEASE/PHOSPHATASE FAMILY DOMAIN-CONTAINING PROTEIN 1"/>
    <property type="match status" value="1"/>
</dbReference>
<keyword evidence="1" id="KW-1133">Transmembrane helix</keyword>
<dbReference type="EMBL" id="FXAO01000005">
    <property type="protein sequence ID" value="SMG35911.1"/>
    <property type="molecule type" value="Genomic_DNA"/>
</dbReference>
<dbReference type="SUPFAM" id="SSF47781">
    <property type="entry name" value="RuvA domain 2-like"/>
    <property type="match status" value="2"/>
</dbReference>
<name>A0A1X7K6D6_9FLAO</name>
<dbReference type="GO" id="GO:0015627">
    <property type="term" value="C:type II protein secretion system complex"/>
    <property type="evidence" value="ECO:0007669"/>
    <property type="project" value="TreeGrafter"/>
</dbReference>
<organism evidence="2 3">
    <name type="scientific">Arenibacter troitsensis</name>
    <dbReference type="NCBI Taxonomy" id="188872"/>
    <lineage>
        <taxon>Bacteria</taxon>
        <taxon>Pseudomonadati</taxon>
        <taxon>Bacteroidota</taxon>
        <taxon>Flavobacteriia</taxon>
        <taxon>Flavobacteriales</taxon>
        <taxon>Flavobacteriaceae</taxon>
        <taxon>Arenibacter</taxon>
    </lineage>
</organism>
<evidence type="ECO:0000256" key="1">
    <source>
        <dbReference type="SAM" id="Phobius"/>
    </source>
</evidence>
<dbReference type="Gene3D" id="1.10.150.280">
    <property type="entry name" value="AF1531-like domain"/>
    <property type="match status" value="2"/>
</dbReference>